<protein>
    <submittedName>
        <fullName evidence="1">Uncharacterized protein</fullName>
    </submittedName>
</protein>
<accession>A0A1T0CK62</accession>
<dbReference type="EMBL" id="MUYT01000001">
    <property type="protein sequence ID" value="OOS22746.1"/>
    <property type="molecule type" value="Genomic_DNA"/>
</dbReference>
<evidence type="ECO:0000313" key="2">
    <source>
        <dbReference type="Proteomes" id="UP000191094"/>
    </source>
</evidence>
<name>A0A1T0CK62_9GAMM</name>
<dbReference type="AlphaFoldDB" id="A0A1T0CK62"/>
<keyword evidence="2" id="KW-1185">Reference proteome</keyword>
<dbReference type="RefSeq" id="WP_078306159.1">
    <property type="nucleotide sequence ID" value="NZ_CP147511.1"/>
</dbReference>
<comment type="caution">
    <text evidence="1">The sequence shown here is derived from an EMBL/GenBank/DDBJ whole genome shotgun (WGS) entry which is preliminary data.</text>
</comment>
<organism evidence="1 2">
    <name type="scientific">Lwoffella lincolnii</name>
    <dbReference type="NCBI Taxonomy" id="90241"/>
    <lineage>
        <taxon>Bacteria</taxon>
        <taxon>Pseudomonadati</taxon>
        <taxon>Pseudomonadota</taxon>
        <taxon>Gammaproteobacteria</taxon>
        <taxon>Moraxellales</taxon>
        <taxon>Moraxellaceae</taxon>
        <taxon>Lwoffella</taxon>
    </lineage>
</organism>
<reference evidence="1 2" key="1">
    <citation type="submission" date="2017-02" db="EMBL/GenBank/DDBJ databases">
        <title>Draft genome sequence of Moraxella lincolnii CCUG 9405T type strain.</title>
        <authorList>
            <person name="Salva-Serra F."/>
            <person name="Engstrom-Jakobsson H."/>
            <person name="Thorell K."/>
            <person name="Jaen-Luchoro D."/>
            <person name="Gonzales-Siles L."/>
            <person name="Karlsson R."/>
            <person name="Yazdan S."/>
            <person name="Boulund F."/>
            <person name="Johnning A."/>
            <person name="Engstrand L."/>
            <person name="Kristiansson E."/>
            <person name="Moore E."/>
        </authorList>
    </citation>
    <scope>NUCLEOTIDE SEQUENCE [LARGE SCALE GENOMIC DNA]</scope>
    <source>
        <strain evidence="1 2">CCUG 9405</strain>
    </source>
</reference>
<dbReference type="Proteomes" id="UP000191094">
    <property type="component" value="Unassembled WGS sequence"/>
</dbReference>
<proteinExistence type="predicted"/>
<evidence type="ECO:0000313" key="1">
    <source>
        <dbReference type="EMBL" id="OOS22746.1"/>
    </source>
</evidence>
<sequence length="69" mass="7594">MSYICPLSTLRAMTTEQLVDHAQGELDPLASTNLETALTEKLAAYTDKSQMPMDEVQGLLIDIQAQLPE</sequence>
<gene>
    <name evidence="1" type="ORF">B0682_00540</name>
</gene>
<dbReference type="STRING" id="90241.B0682_00540"/>